<protein>
    <submittedName>
        <fullName evidence="1">Uncharacterized protein</fullName>
    </submittedName>
</protein>
<comment type="caution">
    <text evidence="1">The sequence shown here is derived from an EMBL/GenBank/DDBJ whole genome shotgun (WGS) entry which is preliminary data.</text>
</comment>
<organism evidence="1 2">
    <name type="scientific">Phytophthora rubi</name>
    <dbReference type="NCBI Taxonomy" id="129364"/>
    <lineage>
        <taxon>Eukaryota</taxon>
        <taxon>Sar</taxon>
        <taxon>Stramenopiles</taxon>
        <taxon>Oomycota</taxon>
        <taxon>Peronosporomycetes</taxon>
        <taxon>Peronosporales</taxon>
        <taxon>Peronosporaceae</taxon>
        <taxon>Phytophthora</taxon>
    </lineage>
</organism>
<dbReference type="Proteomes" id="UP000429607">
    <property type="component" value="Unassembled WGS sequence"/>
</dbReference>
<name>A0A6A3K8Q2_9STRA</name>
<sequence length="91" mass="10505">MRQLLGNVCLVPLVALSPAWLDIFTGVLRRLRQNSPPPANPWYSDTGSLFWSFHWVDDIVLVEVNVDDRLQKAQKHLRDGVKLSVRLRWLA</sequence>
<dbReference type="AlphaFoldDB" id="A0A6A3K8Q2"/>
<reference evidence="1 2" key="1">
    <citation type="submission" date="2018-09" db="EMBL/GenBank/DDBJ databases">
        <title>Genomic investigation of the strawberry pathogen Phytophthora fragariae indicates pathogenicity is determined by transcriptional variation in three key races.</title>
        <authorList>
            <person name="Adams T.M."/>
            <person name="Armitage A.D."/>
            <person name="Sobczyk M.K."/>
            <person name="Bates H.J."/>
            <person name="Dunwell J.M."/>
            <person name="Nellist C.F."/>
            <person name="Harrison R.J."/>
        </authorList>
    </citation>
    <scope>NUCLEOTIDE SEQUENCE [LARGE SCALE GENOMIC DNA]</scope>
    <source>
        <strain evidence="1 2">SCRP249</strain>
    </source>
</reference>
<gene>
    <name evidence="1" type="ORF">PR001_g17857</name>
</gene>
<accession>A0A6A3K8Q2</accession>
<dbReference type="EMBL" id="QXFV01001522">
    <property type="protein sequence ID" value="KAE9003886.1"/>
    <property type="molecule type" value="Genomic_DNA"/>
</dbReference>
<evidence type="ECO:0000313" key="2">
    <source>
        <dbReference type="Proteomes" id="UP000429607"/>
    </source>
</evidence>
<proteinExistence type="predicted"/>
<evidence type="ECO:0000313" key="1">
    <source>
        <dbReference type="EMBL" id="KAE9003886.1"/>
    </source>
</evidence>